<dbReference type="InterPro" id="IPR050813">
    <property type="entry name" value="Sigma-70_Factor"/>
</dbReference>
<keyword evidence="6 7" id="KW-0804">Transcription</keyword>
<dbReference type="InterPro" id="IPR000943">
    <property type="entry name" value="RNA_pol_sigma70"/>
</dbReference>
<keyword evidence="10" id="KW-1185">Reference proteome</keyword>
<dbReference type="PROSITE" id="PS00715">
    <property type="entry name" value="SIGMA70_1"/>
    <property type="match status" value="1"/>
</dbReference>
<dbReference type="NCBIfam" id="NF004471">
    <property type="entry name" value="PRK05803.1"/>
    <property type="match status" value="1"/>
</dbReference>
<evidence type="ECO:0000313" key="9">
    <source>
        <dbReference type="EMBL" id="MCU6761479.1"/>
    </source>
</evidence>
<dbReference type="PROSITE" id="PS00716">
    <property type="entry name" value="SIGMA70_2"/>
    <property type="match status" value="1"/>
</dbReference>
<keyword evidence="5 7" id="KW-0238">DNA-binding</keyword>
<evidence type="ECO:0000259" key="8">
    <source>
        <dbReference type="PROSITE" id="PS50943"/>
    </source>
</evidence>
<keyword evidence="4 7" id="KW-0731">Sigma factor</keyword>
<comment type="similarity">
    <text evidence="1 7">Belongs to the sigma-70 factor family.</text>
</comment>
<evidence type="ECO:0000256" key="6">
    <source>
        <dbReference type="ARBA" id="ARBA00023163"/>
    </source>
</evidence>
<dbReference type="PRINTS" id="PR00046">
    <property type="entry name" value="SIGMA70FCT"/>
</dbReference>
<comment type="caution">
    <text evidence="9">The sequence shown here is derived from an EMBL/GenBank/DDBJ whole genome shotgun (WGS) entry which is preliminary data.</text>
</comment>
<keyword evidence="3 7" id="KW-0805">Transcription regulation</keyword>
<keyword evidence="2" id="KW-0749">Sporulation</keyword>
<gene>
    <name evidence="9" type="primary">sigK</name>
    <name evidence="9" type="ORF">OCV88_03875</name>
</gene>
<dbReference type="InterPro" id="IPR013325">
    <property type="entry name" value="RNA_pol_sigma_r2"/>
</dbReference>
<dbReference type="InterPro" id="IPR014284">
    <property type="entry name" value="RNA_pol_sigma-70_dom"/>
</dbReference>
<organism evidence="9 10">
    <name type="scientific">Brotonthovivens ammoniilytica</name>
    <dbReference type="NCBI Taxonomy" id="2981725"/>
    <lineage>
        <taxon>Bacteria</taxon>
        <taxon>Bacillati</taxon>
        <taxon>Bacillota</taxon>
        <taxon>Clostridia</taxon>
        <taxon>Lachnospirales</taxon>
        <taxon>Lachnospiraceae</taxon>
        <taxon>Brotonthovivens</taxon>
    </lineage>
</organism>
<dbReference type="RefSeq" id="WP_158424276.1">
    <property type="nucleotide sequence ID" value="NZ_JAOQJQ010000001.1"/>
</dbReference>
<evidence type="ECO:0000256" key="3">
    <source>
        <dbReference type="ARBA" id="ARBA00023015"/>
    </source>
</evidence>
<dbReference type="Pfam" id="PF04542">
    <property type="entry name" value="Sigma70_r2"/>
    <property type="match status" value="1"/>
</dbReference>
<feature type="domain" description="HTH cro/C1-type" evidence="8">
    <location>
        <begin position="174"/>
        <end position="195"/>
    </location>
</feature>
<dbReference type="EMBL" id="JAOQJQ010000001">
    <property type="protein sequence ID" value="MCU6761479.1"/>
    <property type="molecule type" value="Genomic_DNA"/>
</dbReference>
<dbReference type="Pfam" id="PF04545">
    <property type="entry name" value="Sigma70_r4"/>
    <property type="match status" value="1"/>
</dbReference>
<dbReference type="PANTHER" id="PTHR30376:SF3">
    <property type="entry name" value="RNA POLYMERASE SIGMA FACTOR RPOH"/>
    <property type="match status" value="1"/>
</dbReference>
<evidence type="ECO:0000256" key="5">
    <source>
        <dbReference type="ARBA" id="ARBA00023125"/>
    </source>
</evidence>
<dbReference type="NCBIfam" id="TIGR02937">
    <property type="entry name" value="sigma70-ECF"/>
    <property type="match status" value="1"/>
</dbReference>
<evidence type="ECO:0000256" key="7">
    <source>
        <dbReference type="RuleBase" id="RU362124"/>
    </source>
</evidence>
<protein>
    <recommendedName>
        <fullName evidence="7">RNA polymerase sigma factor</fullName>
    </recommendedName>
</protein>
<reference evidence="9 10" key="1">
    <citation type="journal article" date="2021" name="ISME Commun">
        <title>Automated analysis of genomic sequences facilitates high-throughput and comprehensive description of bacteria.</title>
        <authorList>
            <person name="Hitch T.C.A."/>
        </authorList>
    </citation>
    <scope>NUCLEOTIDE SEQUENCE [LARGE SCALE GENOMIC DNA]</scope>
    <source>
        <strain evidence="9 10">Sanger_109</strain>
    </source>
</reference>
<dbReference type="InterPro" id="IPR001387">
    <property type="entry name" value="Cro/C1-type_HTH"/>
</dbReference>
<dbReference type="SUPFAM" id="SSF88946">
    <property type="entry name" value="Sigma2 domain of RNA polymerase sigma factors"/>
    <property type="match status" value="1"/>
</dbReference>
<comment type="function">
    <text evidence="7">Sigma factors are initiation factors that promote the attachment of RNA polymerase to specific initiation sites and are then released.</text>
</comment>
<accession>A0ABT2TH06</accession>
<name>A0ABT2TH06_9FIRM</name>
<dbReference type="Proteomes" id="UP001652442">
    <property type="component" value="Unassembled WGS sequence"/>
</dbReference>
<dbReference type="PANTHER" id="PTHR30376">
    <property type="entry name" value="SIGMA FACTOR RPOH HEAT SHOCK RELATED"/>
    <property type="match status" value="1"/>
</dbReference>
<proteinExistence type="inferred from homology"/>
<dbReference type="Gene3D" id="1.20.120.1810">
    <property type="match status" value="1"/>
</dbReference>
<evidence type="ECO:0000256" key="1">
    <source>
        <dbReference type="ARBA" id="ARBA00007788"/>
    </source>
</evidence>
<dbReference type="PIRSF" id="PIRSF000770">
    <property type="entry name" value="RNA_pol_sigma-SigE/K"/>
    <property type="match status" value="1"/>
</dbReference>
<dbReference type="InterPro" id="IPR013324">
    <property type="entry name" value="RNA_pol_sigma_r3/r4-like"/>
</dbReference>
<dbReference type="CDD" id="cd06171">
    <property type="entry name" value="Sigma70_r4"/>
    <property type="match status" value="1"/>
</dbReference>
<dbReference type="PROSITE" id="PS50943">
    <property type="entry name" value="HTH_CROC1"/>
    <property type="match status" value="1"/>
</dbReference>
<evidence type="ECO:0000313" key="10">
    <source>
        <dbReference type="Proteomes" id="UP001652442"/>
    </source>
</evidence>
<dbReference type="SUPFAM" id="SSF88659">
    <property type="entry name" value="Sigma3 and sigma4 domains of RNA polymerase sigma factors"/>
    <property type="match status" value="1"/>
</dbReference>
<evidence type="ECO:0000256" key="2">
    <source>
        <dbReference type="ARBA" id="ARBA00022969"/>
    </source>
</evidence>
<sequence length="207" mass="23927">MKTFLMPLDAEEEKYYLALLEQGDCNAREILIERNMRLVAHIAKKYQNAEEDMEELISIGTIGLIKAVNTYNGKKGNRIGTYAARCIENELLMYFRGRKKVSREVSLYEPIGTDKEGNQIKLMDVVESDAPELPEAVELRKNVAKLYQLVPDILSERERYIICRRYGLYNCRPLTQREISEVLGISRSYVSRIEKKALEKLKAELSK</sequence>
<evidence type="ECO:0000256" key="4">
    <source>
        <dbReference type="ARBA" id="ARBA00023082"/>
    </source>
</evidence>
<dbReference type="InterPro" id="IPR007627">
    <property type="entry name" value="RNA_pol_sigma70_r2"/>
</dbReference>
<dbReference type="Gene3D" id="1.10.10.10">
    <property type="entry name" value="Winged helix-like DNA-binding domain superfamily/Winged helix DNA-binding domain"/>
    <property type="match status" value="1"/>
</dbReference>
<dbReference type="InterPro" id="IPR007630">
    <property type="entry name" value="RNA_pol_sigma70_r4"/>
</dbReference>
<dbReference type="InterPro" id="IPR036388">
    <property type="entry name" value="WH-like_DNA-bd_sf"/>
</dbReference>